<accession>A0A830I3Y5</accession>
<dbReference type="Proteomes" id="UP000660262">
    <property type="component" value="Unassembled WGS sequence"/>
</dbReference>
<evidence type="ECO:0000313" key="3">
    <source>
        <dbReference type="Proteomes" id="UP000660262"/>
    </source>
</evidence>
<reference evidence="2" key="1">
    <citation type="submission" date="2020-10" db="EMBL/GenBank/DDBJ databases">
        <title>Unveiling of a novel bifunctional photoreceptor, Dualchrome1, isolated from a cosmopolitan green alga.</title>
        <authorList>
            <person name="Suzuki S."/>
            <person name="Kawachi M."/>
        </authorList>
    </citation>
    <scope>NUCLEOTIDE SEQUENCE</scope>
    <source>
        <strain evidence="2">NIES 2893</strain>
    </source>
</reference>
<name>A0A830I3Y5_9CHLO</name>
<dbReference type="AlphaFoldDB" id="A0A830I3Y5"/>
<organism evidence="2 3">
    <name type="scientific">Pycnococcus provasolii</name>
    <dbReference type="NCBI Taxonomy" id="41880"/>
    <lineage>
        <taxon>Eukaryota</taxon>
        <taxon>Viridiplantae</taxon>
        <taxon>Chlorophyta</taxon>
        <taxon>Pseudoscourfieldiophyceae</taxon>
        <taxon>Pseudoscourfieldiales</taxon>
        <taxon>Pycnococcaceae</taxon>
        <taxon>Pycnococcus</taxon>
    </lineage>
</organism>
<evidence type="ECO:0000256" key="1">
    <source>
        <dbReference type="SAM" id="MobiDB-lite"/>
    </source>
</evidence>
<keyword evidence="3" id="KW-1185">Reference proteome</keyword>
<comment type="caution">
    <text evidence="2">The sequence shown here is derived from an EMBL/GenBank/DDBJ whole genome shotgun (WGS) entry which is preliminary data.</text>
</comment>
<dbReference type="EMBL" id="BNJQ01000037">
    <property type="protein sequence ID" value="GHP11847.1"/>
    <property type="molecule type" value="Genomic_DNA"/>
</dbReference>
<feature type="compositionally biased region" description="Basic and acidic residues" evidence="1">
    <location>
        <begin position="265"/>
        <end position="278"/>
    </location>
</feature>
<gene>
    <name evidence="2" type="ORF">PPROV_001057400</name>
</gene>
<sequence length="328" mass="36378">MLMEAHGDELREVATYNNHIRRRRQLLGERRKLASAKKIFDVVIKLLKDINDVDFFSAGGQLPSYDQAGFPSYCQPDITKGGYLQAWMLSKKFGLALGFVTTSYGRVPCSIAVSFSAPFPVPGIVELGGSISVFVGWETMEFEVVGCIDLTLFSFWTVLELCVFAGNCQKKNNPCTNVNACNSGSDTDRTWYWGLSGEVNIIFAWANLYYNHYFPAEKVGLTQAVNQFKWYVSAGINLGFISIGGVIAGNSDDPHIWLSGENGDDEKSKPKDASEGKRALGATCGKNKECATRQCCWCKYADHWACDTESDWADDCDGEWAKRRGGCF</sequence>
<feature type="region of interest" description="Disordered" evidence="1">
    <location>
        <begin position="258"/>
        <end position="278"/>
    </location>
</feature>
<proteinExistence type="predicted"/>
<protein>
    <submittedName>
        <fullName evidence="2">Uncharacterized protein</fullName>
    </submittedName>
</protein>
<evidence type="ECO:0000313" key="2">
    <source>
        <dbReference type="EMBL" id="GHP11847.1"/>
    </source>
</evidence>